<dbReference type="Proteomes" id="UP001239111">
    <property type="component" value="Chromosome 1"/>
</dbReference>
<proteinExistence type="predicted"/>
<evidence type="ECO:0000313" key="1">
    <source>
        <dbReference type="EMBL" id="KAJ8685412.1"/>
    </source>
</evidence>
<sequence>LVLKKVSSLLPRKPVKSNRDRSYLEGLDLADPHCGVPSRVDVILNSGVLGAAILPGVRKAKDPLTSPIAQKTVNGWVLIGNTEPDDLTDGVVAMHHISVDNALTEAVARFWETEELPKISQYSPQDQECLDHFKRTCYRNAQGRWRLNSQLVLEDRRHGSIPASELNLGSHTLYQLVQEDAFPGDYRDLCSKGNVSSQSSLQKLLPFIDTNGLIRVGGRLQNSFLTESEKHPIILPKNHHVTVLLIRKAHACTLHGRYRLVHSHLFQKFWIIQASSTIRRIVRECTICTRHNAITMEQQMGPLPAIRTRPARPFAHYGVDFAGHFWIKASQGREMKSFKGYVAIFVCLVVKAIHLELVSDLTTTAFLTALRRFAARRGMCGVMYSDNATTYEGGENRTTSSVQWNVCLGPGSCCLSCS</sequence>
<accession>A0ACC2PPS8</accession>
<evidence type="ECO:0000313" key="2">
    <source>
        <dbReference type="Proteomes" id="UP001239111"/>
    </source>
</evidence>
<protein>
    <submittedName>
        <fullName evidence="1">Uncharacterized protein</fullName>
    </submittedName>
</protein>
<reference evidence="1" key="1">
    <citation type="submission" date="2023-04" db="EMBL/GenBank/DDBJ databases">
        <title>A chromosome-level genome assembly of the parasitoid wasp Eretmocerus hayati.</title>
        <authorList>
            <person name="Zhong Y."/>
            <person name="Liu S."/>
            <person name="Liu Y."/>
        </authorList>
    </citation>
    <scope>NUCLEOTIDE SEQUENCE</scope>
    <source>
        <strain evidence="1">ZJU_SS_LIU_2023</strain>
    </source>
</reference>
<gene>
    <name evidence="1" type="ORF">QAD02_021205</name>
</gene>
<feature type="non-terminal residue" evidence="1">
    <location>
        <position position="1"/>
    </location>
</feature>
<keyword evidence="2" id="KW-1185">Reference proteome</keyword>
<organism evidence="1 2">
    <name type="scientific">Eretmocerus hayati</name>
    <dbReference type="NCBI Taxonomy" id="131215"/>
    <lineage>
        <taxon>Eukaryota</taxon>
        <taxon>Metazoa</taxon>
        <taxon>Ecdysozoa</taxon>
        <taxon>Arthropoda</taxon>
        <taxon>Hexapoda</taxon>
        <taxon>Insecta</taxon>
        <taxon>Pterygota</taxon>
        <taxon>Neoptera</taxon>
        <taxon>Endopterygota</taxon>
        <taxon>Hymenoptera</taxon>
        <taxon>Apocrita</taxon>
        <taxon>Proctotrupomorpha</taxon>
        <taxon>Chalcidoidea</taxon>
        <taxon>Aphelinidae</taxon>
        <taxon>Aphelininae</taxon>
        <taxon>Eretmocerus</taxon>
    </lineage>
</organism>
<comment type="caution">
    <text evidence="1">The sequence shown here is derived from an EMBL/GenBank/DDBJ whole genome shotgun (WGS) entry which is preliminary data.</text>
</comment>
<dbReference type="EMBL" id="CM056741">
    <property type="protein sequence ID" value="KAJ8685412.1"/>
    <property type="molecule type" value="Genomic_DNA"/>
</dbReference>
<name>A0ACC2PPS8_9HYME</name>